<dbReference type="CDD" id="cd00473">
    <property type="entry name" value="bS6"/>
    <property type="match status" value="1"/>
</dbReference>
<evidence type="ECO:0000256" key="8">
    <source>
        <dbReference type="HAMAP-Rule" id="MF_00360"/>
    </source>
</evidence>
<dbReference type="InterPro" id="IPR000529">
    <property type="entry name" value="Ribosomal_bS6"/>
</dbReference>
<evidence type="ECO:0000313" key="10">
    <source>
        <dbReference type="EMBL" id="VFJ92571.1"/>
    </source>
</evidence>
<keyword evidence="3 8" id="KW-0694">RNA-binding</keyword>
<evidence type="ECO:0000256" key="2">
    <source>
        <dbReference type="ARBA" id="ARBA00022730"/>
    </source>
</evidence>
<evidence type="ECO:0000256" key="6">
    <source>
        <dbReference type="ARBA" id="ARBA00035104"/>
    </source>
</evidence>
<organism evidence="10">
    <name type="scientific">Candidatus Kentrum sp. LFY</name>
    <dbReference type="NCBI Taxonomy" id="2126342"/>
    <lineage>
        <taxon>Bacteria</taxon>
        <taxon>Pseudomonadati</taxon>
        <taxon>Pseudomonadota</taxon>
        <taxon>Gammaproteobacteria</taxon>
        <taxon>Candidatus Kentrum</taxon>
    </lineage>
</organism>
<keyword evidence="5 8" id="KW-0687">Ribonucleoprotein</keyword>
<dbReference type="Pfam" id="PF01250">
    <property type="entry name" value="Ribosomal_S6"/>
    <property type="match status" value="1"/>
</dbReference>
<gene>
    <name evidence="8" type="primary">rpsF</name>
    <name evidence="10" type="ORF">BECKLFY1418B_GA0070995_10376</name>
</gene>
<keyword evidence="4 8" id="KW-0689">Ribosomal protein</keyword>
<accession>A0A450UJ54</accession>
<feature type="region of interest" description="Disordered" evidence="9">
    <location>
        <begin position="96"/>
        <end position="174"/>
    </location>
</feature>
<dbReference type="InterPro" id="IPR035980">
    <property type="entry name" value="Ribosomal_bS6_sf"/>
</dbReference>
<dbReference type="PROSITE" id="PS01048">
    <property type="entry name" value="RIBOSOMAL_S6"/>
    <property type="match status" value="1"/>
</dbReference>
<reference evidence="10" key="1">
    <citation type="submission" date="2019-02" db="EMBL/GenBank/DDBJ databases">
        <authorList>
            <person name="Gruber-Vodicka R. H."/>
            <person name="Seah K. B. B."/>
        </authorList>
    </citation>
    <scope>NUCLEOTIDE SEQUENCE</scope>
    <source>
        <strain evidence="10">BECK_M7</strain>
    </source>
</reference>
<dbReference type="InterPro" id="IPR020814">
    <property type="entry name" value="Ribosomal_S6_plastid/chlpt"/>
</dbReference>
<evidence type="ECO:0000256" key="4">
    <source>
        <dbReference type="ARBA" id="ARBA00022980"/>
    </source>
</evidence>
<dbReference type="AlphaFoldDB" id="A0A450UJ54"/>
<dbReference type="NCBIfam" id="TIGR00166">
    <property type="entry name" value="S6"/>
    <property type="match status" value="1"/>
</dbReference>
<dbReference type="PANTHER" id="PTHR21011:SF1">
    <property type="entry name" value="SMALL RIBOSOMAL SUBUNIT PROTEIN BS6M"/>
    <property type="match status" value="1"/>
</dbReference>
<proteinExistence type="inferred from homology"/>
<feature type="compositionally biased region" description="Acidic residues" evidence="9">
    <location>
        <begin position="135"/>
        <end position="152"/>
    </location>
</feature>
<comment type="similarity">
    <text evidence="1 8">Belongs to the bacterial ribosomal protein bS6 family.</text>
</comment>
<feature type="compositionally biased region" description="Basic and acidic residues" evidence="9">
    <location>
        <begin position="104"/>
        <end position="116"/>
    </location>
</feature>
<dbReference type="GO" id="GO:0006412">
    <property type="term" value="P:translation"/>
    <property type="evidence" value="ECO:0007669"/>
    <property type="project" value="UniProtKB-UniRule"/>
</dbReference>
<sequence>MRHYEIVFLVHPDQGAQVPTMIERYRAMIVEQGGTIHREEDWGRRQLAYPIKKVLKAYYVLMNVECTPETLSELTNSFHFDDAIIRNLVILRKEAITEPSPLAKSKEEREAEDRILAEQSAQPENRDEPESPADGTDEMSIEDESQSDEETPSADTDMKTDESPDADTSTNTET</sequence>
<dbReference type="InterPro" id="IPR014717">
    <property type="entry name" value="Transl_elong_EF1B/ribsomal_bS6"/>
</dbReference>
<keyword evidence="2 8" id="KW-0699">rRNA-binding</keyword>
<evidence type="ECO:0000256" key="5">
    <source>
        <dbReference type="ARBA" id="ARBA00023274"/>
    </source>
</evidence>
<evidence type="ECO:0000256" key="7">
    <source>
        <dbReference type="ARBA" id="ARBA00035294"/>
    </source>
</evidence>
<dbReference type="PANTHER" id="PTHR21011">
    <property type="entry name" value="MITOCHONDRIAL 28S RIBOSOMAL PROTEIN S6"/>
    <property type="match status" value="1"/>
</dbReference>
<dbReference type="InterPro" id="IPR020815">
    <property type="entry name" value="Ribosomal_bS6_CS"/>
</dbReference>
<dbReference type="GO" id="GO:0022627">
    <property type="term" value="C:cytosolic small ribosomal subunit"/>
    <property type="evidence" value="ECO:0007669"/>
    <property type="project" value="TreeGrafter"/>
</dbReference>
<dbReference type="GO" id="GO:0003735">
    <property type="term" value="F:structural constituent of ribosome"/>
    <property type="evidence" value="ECO:0007669"/>
    <property type="project" value="InterPro"/>
</dbReference>
<dbReference type="GO" id="GO:0070181">
    <property type="term" value="F:small ribosomal subunit rRNA binding"/>
    <property type="evidence" value="ECO:0007669"/>
    <property type="project" value="TreeGrafter"/>
</dbReference>
<name>A0A450UJ54_9GAMM</name>
<evidence type="ECO:0000256" key="3">
    <source>
        <dbReference type="ARBA" id="ARBA00022884"/>
    </source>
</evidence>
<evidence type="ECO:0000256" key="9">
    <source>
        <dbReference type="SAM" id="MobiDB-lite"/>
    </source>
</evidence>
<protein>
    <recommendedName>
        <fullName evidence="7 8">Small ribosomal subunit protein bS6</fullName>
    </recommendedName>
</protein>
<dbReference type="SUPFAM" id="SSF54995">
    <property type="entry name" value="Ribosomal protein S6"/>
    <property type="match status" value="1"/>
</dbReference>
<comment type="function">
    <text evidence="6 8">Binds together with bS18 to 16S ribosomal RNA.</text>
</comment>
<dbReference type="Gene3D" id="3.30.70.60">
    <property type="match status" value="1"/>
</dbReference>
<dbReference type="HAMAP" id="MF_00360">
    <property type="entry name" value="Ribosomal_bS6"/>
    <property type="match status" value="1"/>
</dbReference>
<evidence type="ECO:0000256" key="1">
    <source>
        <dbReference type="ARBA" id="ARBA00009512"/>
    </source>
</evidence>
<dbReference type="EMBL" id="CAADFF010000037">
    <property type="protein sequence ID" value="VFJ92571.1"/>
    <property type="molecule type" value="Genomic_DNA"/>
</dbReference>